<feature type="transmembrane region" description="Helical" evidence="12">
    <location>
        <begin position="194"/>
        <end position="217"/>
    </location>
</feature>
<evidence type="ECO:0000256" key="5">
    <source>
        <dbReference type="ARBA" id="ARBA00022679"/>
    </source>
</evidence>
<evidence type="ECO:0000256" key="2">
    <source>
        <dbReference type="ARBA" id="ARBA00004922"/>
    </source>
</evidence>
<comment type="subcellular location">
    <subcellularLocation>
        <location evidence="1 12">Endoplasmic reticulum membrane</location>
        <topology evidence="1 12">Multi-pass membrane protein</topology>
    </subcellularLocation>
</comment>
<organism evidence="13 14">
    <name type="scientific">Mycoemilia scoparia</name>
    <dbReference type="NCBI Taxonomy" id="417184"/>
    <lineage>
        <taxon>Eukaryota</taxon>
        <taxon>Fungi</taxon>
        <taxon>Fungi incertae sedis</taxon>
        <taxon>Zoopagomycota</taxon>
        <taxon>Kickxellomycotina</taxon>
        <taxon>Kickxellomycetes</taxon>
        <taxon>Kickxellales</taxon>
        <taxon>Kickxellaceae</taxon>
        <taxon>Mycoemilia</taxon>
    </lineage>
</organism>
<keyword evidence="8 12" id="KW-1133">Transmembrane helix</keyword>
<dbReference type="Pfam" id="PF03901">
    <property type="entry name" value="Glyco_transf_22"/>
    <property type="match status" value="1"/>
</dbReference>
<keyword evidence="4 12" id="KW-0328">Glycosyltransferase</keyword>
<evidence type="ECO:0000256" key="3">
    <source>
        <dbReference type="ARBA" id="ARBA00007063"/>
    </source>
</evidence>
<accession>A0A9W8DSF1</accession>
<dbReference type="GO" id="GO:0052917">
    <property type="term" value="F:dol-P-Man:Man(7)GlcNAc(2)-PP-Dol alpha-1,6-mannosyltransferase activity"/>
    <property type="evidence" value="ECO:0007669"/>
    <property type="project" value="UniProtKB-EC"/>
</dbReference>
<feature type="transmembrane region" description="Helical" evidence="12">
    <location>
        <begin position="159"/>
        <end position="188"/>
    </location>
</feature>
<proteinExistence type="inferred from homology"/>
<evidence type="ECO:0000256" key="9">
    <source>
        <dbReference type="ARBA" id="ARBA00023136"/>
    </source>
</evidence>
<dbReference type="PANTHER" id="PTHR22760:SF1">
    <property type="entry name" value="DOL-P-MAN:MAN(7)GLCNAC(2)-PP-DOL ALPHA-1,6-MANNOSYLTRANSFERASE"/>
    <property type="match status" value="1"/>
</dbReference>
<dbReference type="AlphaFoldDB" id="A0A9W8DSF1"/>
<evidence type="ECO:0000256" key="7">
    <source>
        <dbReference type="ARBA" id="ARBA00022824"/>
    </source>
</evidence>
<dbReference type="Proteomes" id="UP001150538">
    <property type="component" value="Unassembled WGS sequence"/>
</dbReference>
<evidence type="ECO:0000256" key="11">
    <source>
        <dbReference type="ARBA" id="ARBA00048899"/>
    </source>
</evidence>
<feature type="transmembrane region" description="Helical" evidence="12">
    <location>
        <begin position="7"/>
        <end position="24"/>
    </location>
</feature>
<dbReference type="GO" id="GO:0005789">
    <property type="term" value="C:endoplasmic reticulum membrane"/>
    <property type="evidence" value="ECO:0007669"/>
    <property type="project" value="UniProtKB-SubCell"/>
</dbReference>
<evidence type="ECO:0000256" key="4">
    <source>
        <dbReference type="ARBA" id="ARBA00022676"/>
    </source>
</evidence>
<evidence type="ECO:0000256" key="12">
    <source>
        <dbReference type="RuleBase" id="RU363075"/>
    </source>
</evidence>
<reference evidence="13" key="1">
    <citation type="submission" date="2022-07" db="EMBL/GenBank/DDBJ databases">
        <title>Phylogenomic reconstructions and comparative analyses of Kickxellomycotina fungi.</title>
        <authorList>
            <person name="Reynolds N.K."/>
            <person name="Stajich J.E."/>
            <person name="Barry K."/>
            <person name="Grigoriev I.V."/>
            <person name="Crous P."/>
            <person name="Smith M.E."/>
        </authorList>
    </citation>
    <scope>NUCLEOTIDE SEQUENCE</scope>
    <source>
        <strain evidence="13">NBRC 100468</strain>
    </source>
</reference>
<dbReference type="EC" id="2.4.1.-" evidence="12"/>
<evidence type="ECO:0000313" key="14">
    <source>
        <dbReference type="Proteomes" id="UP001150538"/>
    </source>
</evidence>
<feature type="transmembrane region" description="Helical" evidence="12">
    <location>
        <begin position="128"/>
        <end position="147"/>
    </location>
</feature>
<protein>
    <recommendedName>
        <fullName evidence="12">Mannosyltransferase</fullName>
        <ecNumber evidence="12">2.4.1.-</ecNumber>
    </recommendedName>
</protein>
<evidence type="ECO:0000313" key="13">
    <source>
        <dbReference type="EMBL" id="KAJ1916432.1"/>
    </source>
</evidence>
<dbReference type="InterPro" id="IPR005599">
    <property type="entry name" value="GPI_mannosylTrfase"/>
</dbReference>
<feature type="transmembrane region" description="Helical" evidence="12">
    <location>
        <begin position="102"/>
        <end position="122"/>
    </location>
</feature>
<comment type="similarity">
    <text evidence="3 12">Belongs to the glycosyltransferase 22 family.</text>
</comment>
<name>A0A9W8DSF1_9FUNG</name>
<comment type="caution">
    <text evidence="13">The sequence shown here is derived from an EMBL/GenBank/DDBJ whole genome shotgun (WGS) entry which is preliminary data.</text>
</comment>
<keyword evidence="14" id="KW-1185">Reference proteome</keyword>
<keyword evidence="7 12" id="KW-0256">Endoplasmic reticulum</keyword>
<evidence type="ECO:0000256" key="10">
    <source>
        <dbReference type="ARBA" id="ARBA00044721"/>
    </source>
</evidence>
<sequence length="329" mass="36807">MAISMLHTLDLAYATLILLLVYLIPYTKVEESFFVQATHDILKWKWPNDQFDHLEFPGVVPRSFIAPLYLSGATELLIVRSVLGISVVYSNARLRSAIASSFGSRTAAIYMLLTMSQFYMIFWTSRPLGNTFSLALAMVSQAFWIEANDAKTSAQRKYYRLAVSLLVANVVILRFDAAALALPMIISIMCSGKIGAIELVTAGSIASAVCIGITIAVDSYYWRKFPMWPEWEAFVFNIVENKSSEWGATGTGDVRVHIDTFSAMTGASRFGEQQDGWIHPDPIYPTQWGAGPKSLRASQEPSRSNLYLVCKTRQRSTVRDAWRCSRPLQ</sequence>
<feature type="transmembrane region" description="Helical" evidence="12">
    <location>
        <begin position="64"/>
        <end position="90"/>
    </location>
</feature>
<dbReference type="PANTHER" id="PTHR22760">
    <property type="entry name" value="GLYCOSYLTRANSFERASE"/>
    <property type="match status" value="1"/>
</dbReference>
<keyword evidence="9 12" id="KW-0472">Membrane</keyword>
<dbReference type="EMBL" id="JANBPU010000103">
    <property type="protein sequence ID" value="KAJ1916432.1"/>
    <property type="molecule type" value="Genomic_DNA"/>
</dbReference>
<keyword evidence="6 12" id="KW-0812">Transmembrane</keyword>
<dbReference type="GO" id="GO:0006487">
    <property type="term" value="P:protein N-linked glycosylation"/>
    <property type="evidence" value="ECO:0007669"/>
    <property type="project" value="TreeGrafter"/>
</dbReference>
<evidence type="ECO:0000256" key="8">
    <source>
        <dbReference type="ARBA" id="ARBA00022989"/>
    </source>
</evidence>
<comment type="function">
    <text evidence="10">Mannosyltransferase that operates in the biosynthetic pathway of dolichol-linked oligosaccharides, the glycan precursors employed in protein asparagine (N)-glycosylation. The assembly of dolichol-linked oligosaccharides begins on the cytosolic side of the endoplasmic reticulum membrane and finishes in its lumen. The sequential addition of sugars to dolichol pyrophosphate produces dolichol-linked oligosaccharides containing fourteen sugars, including two GlcNAcs, nine mannoses and three glucoses. Once assembled, the oligosaccharide is transferred from the lipid to nascent proteins by oligosaccharyltransferases. In the lumen of the endoplasmic reticulum, adds the eighth mannose residue in an alpha-1,6 linkage onto Man(7)GlcNAc(2)-PP-dolichol to produce Man(8)GlcNAc(2)-PP-dolichol.</text>
</comment>
<evidence type="ECO:0000256" key="6">
    <source>
        <dbReference type="ARBA" id="ARBA00022692"/>
    </source>
</evidence>
<evidence type="ECO:0000256" key="1">
    <source>
        <dbReference type="ARBA" id="ARBA00004477"/>
    </source>
</evidence>
<dbReference type="OrthoDB" id="19039at2759"/>
<comment type="catalytic activity">
    <reaction evidence="11">
        <text>an alpha-D-Man-(1-&gt;2)-alpha-D-Man-(1-&gt;2)-alpha-D-Man-(1-&gt;3)-[alpha-D-Man-(1-&gt;2)-alpha-D-Man-(1-&gt;3)-alpha-D-Man-(1-&gt;6)]-beta-D-Man-(1-&gt;4)-beta-D-GlcNAc-(1-&gt;4)-alpha-D-GlcNAc-diphospho-di-trans,poly-cis-dolichol + a di-trans,poly-cis-dolichyl beta-D-mannosyl phosphate = an alpha-D-Man-(1-&gt;2)-alpha-D-Man-(1-&gt;2)-alpha-D-Man-(1-&gt;3)-[alpha-D-Man-(1-&gt;2)-alpha-D-Man-(1-&gt;3)-[alpha-D-Man-(1-&gt;6)]-alpha-D-Man-(1-&gt;6)]-beta-D-Man-(1-&gt;4)-beta-D-GlcNAc-(1-&gt;4)-alpha-D-GlcNAc-diphospho-di-trans,poly-cis-dolichol + a di-trans,poly-cis-dolichyl phosphate + H(+)</text>
        <dbReference type="Rhea" id="RHEA:29535"/>
        <dbReference type="Rhea" id="RHEA-COMP:19498"/>
        <dbReference type="Rhea" id="RHEA-COMP:19501"/>
        <dbReference type="Rhea" id="RHEA-COMP:19518"/>
        <dbReference type="Rhea" id="RHEA-COMP:19519"/>
        <dbReference type="ChEBI" id="CHEBI:15378"/>
        <dbReference type="ChEBI" id="CHEBI:57683"/>
        <dbReference type="ChEBI" id="CHEBI:58211"/>
        <dbReference type="ChEBI" id="CHEBI:132517"/>
        <dbReference type="ChEBI" id="CHEBI:132519"/>
        <dbReference type="EC" id="2.4.1.260"/>
    </reaction>
    <physiologicalReaction direction="left-to-right" evidence="11">
        <dbReference type="Rhea" id="RHEA:29536"/>
    </physiologicalReaction>
</comment>
<gene>
    <name evidence="13" type="ORF">H4219_003797</name>
</gene>
<keyword evidence="5" id="KW-0808">Transferase</keyword>
<comment type="pathway">
    <text evidence="2">Protein modification; protein glycosylation.</text>
</comment>